<feature type="chain" id="PRO_5018286430" description="PA domain-containing protein" evidence="1">
    <location>
        <begin position="17"/>
        <end position="197"/>
    </location>
</feature>
<dbReference type="InterPro" id="IPR046450">
    <property type="entry name" value="PA_dom_sf"/>
</dbReference>
<evidence type="ECO:0000256" key="1">
    <source>
        <dbReference type="SAM" id="SignalP"/>
    </source>
</evidence>
<name>A0A3N4JS43_9PEZI</name>
<dbReference type="InterPro" id="IPR003137">
    <property type="entry name" value="PA_domain"/>
</dbReference>
<evidence type="ECO:0000313" key="4">
    <source>
        <dbReference type="Proteomes" id="UP000276215"/>
    </source>
</evidence>
<dbReference type="SUPFAM" id="SSF52025">
    <property type="entry name" value="PA domain"/>
    <property type="match status" value="1"/>
</dbReference>
<evidence type="ECO:0000259" key="2">
    <source>
        <dbReference type="Pfam" id="PF02225"/>
    </source>
</evidence>
<evidence type="ECO:0000313" key="3">
    <source>
        <dbReference type="EMBL" id="RPB01164.1"/>
    </source>
</evidence>
<dbReference type="AlphaFoldDB" id="A0A3N4JS43"/>
<gene>
    <name evidence="3" type="ORF">L873DRAFT_1842538</name>
</gene>
<dbReference type="OrthoDB" id="10013407at2759"/>
<dbReference type="Pfam" id="PF02225">
    <property type="entry name" value="PA"/>
    <property type="match status" value="1"/>
</dbReference>
<keyword evidence="4" id="KW-1185">Reference proteome</keyword>
<sequence>MKGFLAASLLLTISSALPSSGRELVQSNKLRRVLYRSKLLEGGNLLQKFAYDTPERNRGFGGVDAIANGQADFPALGPIAIALVTLGTCPYLTKVSLAFKASAKAVLIVNTANTPATSRLTPDTGLAPTAGASNSLGQEIISKINGGANVTATLDLQYLAEKRVTHNVIAPTKYGDPNNVVMIGAHTDSVPEGLTLP</sequence>
<protein>
    <recommendedName>
        <fullName evidence="2">PA domain-containing protein</fullName>
    </recommendedName>
</protein>
<feature type="domain" description="PA" evidence="2">
    <location>
        <begin position="80"/>
        <end position="140"/>
    </location>
</feature>
<dbReference type="Gene3D" id="3.50.30.30">
    <property type="match status" value="1"/>
</dbReference>
<proteinExistence type="predicted"/>
<reference evidence="3 4" key="1">
    <citation type="journal article" date="2018" name="Nat. Ecol. Evol.">
        <title>Pezizomycetes genomes reveal the molecular basis of ectomycorrhizal truffle lifestyle.</title>
        <authorList>
            <person name="Murat C."/>
            <person name="Payen T."/>
            <person name="Noel B."/>
            <person name="Kuo A."/>
            <person name="Morin E."/>
            <person name="Chen J."/>
            <person name="Kohler A."/>
            <person name="Krizsan K."/>
            <person name="Balestrini R."/>
            <person name="Da Silva C."/>
            <person name="Montanini B."/>
            <person name="Hainaut M."/>
            <person name="Levati E."/>
            <person name="Barry K.W."/>
            <person name="Belfiori B."/>
            <person name="Cichocki N."/>
            <person name="Clum A."/>
            <person name="Dockter R.B."/>
            <person name="Fauchery L."/>
            <person name="Guy J."/>
            <person name="Iotti M."/>
            <person name="Le Tacon F."/>
            <person name="Lindquist E.A."/>
            <person name="Lipzen A."/>
            <person name="Malagnac F."/>
            <person name="Mello A."/>
            <person name="Molinier V."/>
            <person name="Miyauchi S."/>
            <person name="Poulain J."/>
            <person name="Riccioni C."/>
            <person name="Rubini A."/>
            <person name="Sitrit Y."/>
            <person name="Splivallo R."/>
            <person name="Traeger S."/>
            <person name="Wang M."/>
            <person name="Zifcakova L."/>
            <person name="Wipf D."/>
            <person name="Zambonelli A."/>
            <person name="Paolocci F."/>
            <person name="Nowrousian M."/>
            <person name="Ottonello S."/>
            <person name="Baldrian P."/>
            <person name="Spatafora J.W."/>
            <person name="Henrissat B."/>
            <person name="Nagy L.G."/>
            <person name="Aury J.M."/>
            <person name="Wincker P."/>
            <person name="Grigoriev I.V."/>
            <person name="Bonfante P."/>
            <person name="Martin F.M."/>
        </authorList>
    </citation>
    <scope>NUCLEOTIDE SEQUENCE [LARGE SCALE GENOMIC DNA]</scope>
    <source>
        <strain evidence="3 4">120613-1</strain>
    </source>
</reference>
<dbReference type="Proteomes" id="UP000276215">
    <property type="component" value="Unassembled WGS sequence"/>
</dbReference>
<dbReference type="STRING" id="1336337.A0A3N4JS43"/>
<keyword evidence="1" id="KW-0732">Signal</keyword>
<accession>A0A3N4JS43</accession>
<feature type="signal peptide" evidence="1">
    <location>
        <begin position="1"/>
        <end position="16"/>
    </location>
</feature>
<dbReference type="EMBL" id="ML120375">
    <property type="protein sequence ID" value="RPB01164.1"/>
    <property type="molecule type" value="Genomic_DNA"/>
</dbReference>
<organism evidence="3 4">
    <name type="scientific">Choiromyces venosus 120613-1</name>
    <dbReference type="NCBI Taxonomy" id="1336337"/>
    <lineage>
        <taxon>Eukaryota</taxon>
        <taxon>Fungi</taxon>
        <taxon>Dikarya</taxon>
        <taxon>Ascomycota</taxon>
        <taxon>Pezizomycotina</taxon>
        <taxon>Pezizomycetes</taxon>
        <taxon>Pezizales</taxon>
        <taxon>Tuberaceae</taxon>
        <taxon>Choiromyces</taxon>
    </lineage>
</organism>